<protein>
    <recommendedName>
        <fullName evidence="8">Uncharacterized MFS-type transporter SAMN05421733_106146</fullName>
    </recommendedName>
</protein>
<dbReference type="InterPro" id="IPR020846">
    <property type="entry name" value="MFS_dom"/>
</dbReference>
<dbReference type="GO" id="GO:0022857">
    <property type="term" value="F:transmembrane transporter activity"/>
    <property type="evidence" value="ECO:0007669"/>
    <property type="project" value="UniProtKB-UniRule"/>
</dbReference>
<evidence type="ECO:0000256" key="5">
    <source>
        <dbReference type="ARBA" id="ARBA00022692"/>
    </source>
</evidence>
<dbReference type="STRING" id="1219383.SAMN05421733_106146"/>
<dbReference type="InterPro" id="IPR050171">
    <property type="entry name" value="MFS_Transporters"/>
</dbReference>
<evidence type="ECO:0000256" key="2">
    <source>
        <dbReference type="ARBA" id="ARBA00022448"/>
    </source>
</evidence>
<dbReference type="PANTHER" id="PTHR23517:SF13">
    <property type="entry name" value="MAJOR FACILITATOR SUPERFAMILY MFS_1"/>
    <property type="match status" value="1"/>
</dbReference>
<keyword evidence="6 8" id="KW-1133">Transmembrane helix</keyword>
<feature type="transmembrane region" description="Helical" evidence="8">
    <location>
        <begin position="178"/>
        <end position="198"/>
    </location>
</feature>
<keyword evidence="2 8" id="KW-0813">Transport</keyword>
<evidence type="ECO:0000256" key="1">
    <source>
        <dbReference type="ARBA" id="ARBA00004651"/>
    </source>
</evidence>
<feature type="transmembrane region" description="Helical" evidence="8">
    <location>
        <begin position="80"/>
        <end position="107"/>
    </location>
</feature>
<feature type="transmembrane region" description="Helical" evidence="8">
    <location>
        <begin position="341"/>
        <end position="365"/>
    </location>
</feature>
<dbReference type="SUPFAM" id="SSF103473">
    <property type="entry name" value="MFS general substrate transporter"/>
    <property type="match status" value="1"/>
</dbReference>
<dbReference type="InterPro" id="IPR023008">
    <property type="entry name" value="MFS_YhhS-like"/>
</dbReference>
<proteinExistence type="inferred from homology"/>
<dbReference type="CDD" id="cd17489">
    <property type="entry name" value="MFS_YfcJ_like"/>
    <property type="match status" value="1"/>
</dbReference>
<dbReference type="GO" id="GO:0005886">
    <property type="term" value="C:plasma membrane"/>
    <property type="evidence" value="ECO:0007669"/>
    <property type="project" value="UniProtKB-SubCell"/>
</dbReference>
<feature type="domain" description="Major facilitator superfamily (MFS) profile" evidence="9">
    <location>
        <begin position="184"/>
        <end position="400"/>
    </location>
</feature>
<evidence type="ECO:0000256" key="6">
    <source>
        <dbReference type="ARBA" id="ARBA00022989"/>
    </source>
</evidence>
<comment type="similarity">
    <text evidence="8">Belongs to the major facilitator superfamily. YhhS family.</text>
</comment>
<comment type="subcellular location">
    <subcellularLocation>
        <location evidence="8">Cell inner membrane</location>
        <topology evidence="8">Multi-pass membrane protein</topology>
    </subcellularLocation>
    <subcellularLocation>
        <location evidence="1">Cell membrane</location>
        <topology evidence="1">Multi-pass membrane protein</topology>
    </subcellularLocation>
</comment>
<organism evidence="10 11">
    <name type="scientific">Acinetobacter boissieri</name>
    <dbReference type="NCBI Taxonomy" id="1219383"/>
    <lineage>
        <taxon>Bacteria</taxon>
        <taxon>Pseudomonadati</taxon>
        <taxon>Pseudomonadota</taxon>
        <taxon>Gammaproteobacteria</taxon>
        <taxon>Moraxellales</taxon>
        <taxon>Moraxellaceae</taxon>
        <taxon>Acinetobacter</taxon>
    </lineage>
</organism>
<dbReference type="HAMAP" id="MF_01118">
    <property type="entry name" value="MFS_YhhS"/>
    <property type="match status" value="1"/>
</dbReference>
<keyword evidence="4 8" id="KW-0997">Cell inner membrane</keyword>
<gene>
    <name evidence="10" type="ORF">SAMN05421733_106146</name>
</gene>
<dbReference type="AlphaFoldDB" id="A0A1G6HLR9"/>
<dbReference type="PROSITE" id="PS50850">
    <property type="entry name" value="MFS"/>
    <property type="match status" value="1"/>
</dbReference>
<evidence type="ECO:0000313" key="11">
    <source>
        <dbReference type="Proteomes" id="UP000242501"/>
    </source>
</evidence>
<feature type="transmembrane region" description="Helical" evidence="8">
    <location>
        <begin position="49"/>
        <end position="68"/>
    </location>
</feature>
<dbReference type="RefSeq" id="WP_092748282.1">
    <property type="nucleotide sequence ID" value="NZ_FMYL01000006.1"/>
</dbReference>
<keyword evidence="3 8" id="KW-1003">Cell membrane</keyword>
<comment type="caution">
    <text evidence="8">Lacks conserved residue(s) required for the propagation of feature annotation.</text>
</comment>
<dbReference type="Pfam" id="PF07690">
    <property type="entry name" value="MFS_1"/>
    <property type="match status" value="1"/>
</dbReference>
<feature type="transmembrane region" description="Helical" evidence="8">
    <location>
        <begin position="251"/>
        <end position="270"/>
    </location>
</feature>
<dbReference type="EMBL" id="FMYL01000006">
    <property type="protein sequence ID" value="SDB95200.1"/>
    <property type="molecule type" value="Genomic_DNA"/>
</dbReference>
<keyword evidence="7 8" id="KW-0472">Membrane</keyword>
<dbReference type="InterPro" id="IPR036259">
    <property type="entry name" value="MFS_trans_sf"/>
</dbReference>
<evidence type="ECO:0000256" key="4">
    <source>
        <dbReference type="ARBA" id="ARBA00022519"/>
    </source>
</evidence>
<name>A0A1G6HLR9_9GAMM</name>
<feature type="transmembrane region" description="Helical" evidence="8">
    <location>
        <begin position="219"/>
        <end position="245"/>
    </location>
</feature>
<sequence length="400" mass="42701">MDTKSSAHLSPFQLNKRILSVVMFTFMVYLSIGLPLAVLPQLVHKQLGFSSFIAGIVISVQYVATLSFRPKAGQLADTLGARTVVLIGLACCAMSGVFGILAILFLSNPTVSIVLLICSRLFLGTGESFTSTGATLWGMNLVDRSETSRVISWNGVATYSAMAFGAPLGVFLDSKIPAYGFAIFTLLIAIVGFILAYRKPKIKVKVDTKIAFLKVASRVWVFGVALALGTVGFGVLSTFITIYFAEQHWPNPAYALSVFGAGFVIIRLIFGKMIPKFGGIKVSMVSFVVEALGLFLIWGGEHIGIVYTGAFLVGAGFSLVFPSLGVEAVKQVEAKNRGSALGVYNAFLDIALMFIGPMAGLLIPLIGIRDVYGVAGVITVFAVLLMAYLLHKGKQTPKAV</sequence>
<feature type="transmembrane region" description="Helical" evidence="8">
    <location>
        <begin position="21"/>
        <end position="43"/>
    </location>
</feature>
<keyword evidence="11" id="KW-1185">Reference proteome</keyword>
<dbReference type="NCBIfam" id="NF003477">
    <property type="entry name" value="PRK05122.1"/>
    <property type="match status" value="1"/>
</dbReference>
<dbReference type="OrthoDB" id="322544at2"/>
<dbReference type="Gene3D" id="1.20.1250.20">
    <property type="entry name" value="MFS general substrate transporter like domains"/>
    <property type="match status" value="1"/>
</dbReference>
<feature type="transmembrane region" description="Helical" evidence="8">
    <location>
        <begin position="282"/>
        <end position="299"/>
    </location>
</feature>
<evidence type="ECO:0000259" key="9">
    <source>
        <dbReference type="PROSITE" id="PS50850"/>
    </source>
</evidence>
<feature type="transmembrane region" description="Helical" evidence="8">
    <location>
        <begin position="305"/>
        <end position="329"/>
    </location>
</feature>
<evidence type="ECO:0000256" key="8">
    <source>
        <dbReference type="HAMAP-Rule" id="MF_01118"/>
    </source>
</evidence>
<keyword evidence="5 8" id="KW-0812">Transmembrane</keyword>
<accession>A0A1G6HLR9</accession>
<feature type="transmembrane region" description="Helical" evidence="8">
    <location>
        <begin position="371"/>
        <end position="390"/>
    </location>
</feature>
<feature type="transmembrane region" description="Helical" evidence="8">
    <location>
        <begin position="150"/>
        <end position="172"/>
    </location>
</feature>
<evidence type="ECO:0000256" key="3">
    <source>
        <dbReference type="ARBA" id="ARBA00022475"/>
    </source>
</evidence>
<reference evidence="11" key="1">
    <citation type="submission" date="2016-09" db="EMBL/GenBank/DDBJ databases">
        <authorList>
            <person name="Varghese N."/>
            <person name="Submissions S."/>
        </authorList>
    </citation>
    <scope>NUCLEOTIDE SEQUENCE [LARGE SCALE GENOMIC DNA]</scope>
    <source>
        <strain evidence="11">ANC 4422</strain>
    </source>
</reference>
<dbReference type="Proteomes" id="UP000242501">
    <property type="component" value="Unassembled WGS sequence"/>
</dbReference>
<evidence type="ECO:0000256" key="7">
    <source>
        <dbReference type="ARBA" id="ARBA00023136"/>
    </source>
</evidence>
<dbReference type="InterPro" id="IPR011701">
    <property type="entry name" value="MFS"/>
</dbReference>
<evidence type="ECO:0000313" key="10">
    <source>
        <dbReference type="EMBL" id="SDB95200.1"/>
    </source>
</evidence>
<dbReference type="PANTHER" id="PTHR23517">
    <property type="entry name" value="RESISTANCE PROTEIN MDTM, PUTATIVE-RELATED-RELATED"/>
    <property type="match status" value="1"/>
</dbReference>